<dbReference type="Pfam" id="PF01094">
    <property type="entry name" value="ANF_receptor"/>
    <property type="match status" value="1"/>
</dbReference>
<organism evidence="8 9">
    <name type="scientific">Rubroshorea leprosula</name>
    <dbReference type="NCBI Taxonomy" id="152421"/>
    <lineage>
        <taxon>Eukaryota</taxon>
        <taxon>Viridiplantae</taxon>
        <taxon>Streptophyta</taxon>
        <taxon>Embryophyta</taxon>
        <taxon>Tracheophyta</taxon>
        <taxon>Spermatophyta</taxon>
        <taxon>Magnoliopsida</taxon>
        <taxon>eudicotyledons</taxon>
        <taxon>Gunneridae</taxon>
        <taxon>Pentapetalae</taxon>
        <taxon>rosids</taxon>
        <taxon>malvids</taxon>
        <taxon>Malvales</taxon>
        <taxon>Dipterocarpaceae</taxon>
        <taxon>Rubroshorea</taxon>
    </lineage>
</organism>
<feature type="chain" id="PRO_5043371988" description="Receptor ligand binding region domain-containing protein" evidence="6">
    <location>
        <begin position="32"/>
        <end position="491"/>
    </location>
</feature>
<name>A0AAV5MU55_9ROSI</name>
<dbReference type="CDD" id="cd19990">
    <property type="entry name" value="PBP1_GABAb_receptor_plant"/>
    <property type="match status" value="1"/>
</dbReference>
<proteinExistence type="predicted"/>
<keyword evidence="4 5" id="KW-0472">Membrane</keyword>
<evidence type="ECO:0000256" key="2">
    <source>
        <dbReference type="ARBA" id="ARBA00022692"/>
    </source>
</evidence>
<dbReference type="Proteomes" id="UP001054252">
    <property type="component" value="Unassembled WGS sequence"/>
</dbReference>
<comment type="caution">
    <text evidence="8">The sequence shown here is derived from an EMBL/GenBank/DDBJ whole genome shotgun (WGS) entry which is preliminary data.</text>
</comment>
<keyword evidence="3 5" id="KW-1133">Transmembrane helix</keyword>
<feature type="domain" description="Receptor ligand binding region" evidence="7">
    <location>
        <begin position="61"/>
        <end position="354"/>
    </location>
</feature>
<dbReference type="SUPFAM" id="SSF53822">
    <property type="entry name" value="Periplasmic binding protein-like I"/>
    <property type="match status" value="1"/>
</dbReference>
<dbReference type="FunFam" id="3.40.50.2300:FF:000081">
    <property type="entry name" value="Glutamate receptor"/>
    <property type="match status" value="1"/>
</dbReference>
<sequence>MEMIPTNLLFCISWLFFVLFCRLLLVEAAVAQNTMASATIPVNVGVVLDLDTWVGKLGLSCINMAISDFYFNHSNYRTRLVLNVKDSEGDIVGAAAAALDLIKNVQVQAVIGPSNSMQANFMIALGNKSQVPIISFSATRPFLISSMRSPYFFRATHNDSSQVKAISAIVQTFRWREAVPIYVDNEFGEGIIPYLSDALEEVNARIPYRSVISPGATDVEIEKELFKLMSMQSRVFIVHMTPDLGSRVFDKATEIGMMSEGYVWIITDGMTNLWSLIHHSDHMDSMQGVLGVRNYVPKSKELENFKVFPRGSPLVADVSRAILNVTESFRIGDIKNAWKKQTNCPDSSTLDSSNSLSLGSFWGLFLVAGVTGVLALVYSAAEFLYEQRDVLRECDPGISIWNRILQVLRNFDQRDLTSHAFRQRGLREEDSNIEIIPIRGAVESPVKIPVKASIEIPVEAPVEIPVENPDDISGAATSVEIEIHHASTNSS</sequence>
<dbReference type="InterPro" id="IPR015683">
    <property type="entry name" value="Ionotropic_Glu_rcpt"/>
</dbReference>
<keyword evidence="2 5" id="KW-0812">Transmembrane</keyword>
<dbReference type="GO" id="GO:0016020">
    <property type="term" value="C:membrane"/>
    <property type="evidence" value="ECO:0007669"/>
    <property type="project" value="UniProtKB-SubCell"/>
</dbReference>
<gene>
    <name evidence="8" type="ORF">SLEP1_g58676</name>
</gene>
<dbReference type="PANTHER" id="PTHR34836:SF1">
    <property type="entry name" value="OS09G0428600 PROTEIN"/>
    <property type="match status" value="1"/>
</dbReference>
<protein>
    <recommendedName>
        <fullName evidence="7">Receptor ligand binding region domain-containing protein</fullName>
    </recommendedName>
</protein>
<evidence type="ECO:0000256" key="4">
    <source>
        <dbReference type="ARBA" id="ARBA00023136"/>
    </source>
</evidence>
<dbReference type="InterPro" id="IPR028082">
    <property type="entry name" value="Peripla_BP_I"/>
</dbReference>
<keyword evidence="9" id="KW-1185">Reference proteome</keyword>
<keyword evidence="6" id="KW-0732">Signal</keyword>
<dbReference type="InterPro" id="IPR044440">
    <property type="entry name" value="GABAb_receptor_plant_PBP1"/>
</dbReference>
<comment type="subcellular location">
    <subcellularLocation>
        <location evidence="1">Membrane</location>
    </subcellularLocation>
</comment>
<evidence type="ECO:0000256" key="5">
    <source>
        <dbReference type="SAM" id="Phobius"/>
    </source>
</evidence>
<reference evidence="8 9" key="1">
    <citation type="journal article" date="2021" name="Commun. Biol.">
        <title>The genome of Shorea leprosula (Dipterocarpaceae) highlights the ecological relevance of drought in aseasonal tropical rainforests.</title>
        <authorList>
            <person name="Ng K.K.S."/>
            <person name="Kobayashi M.J."/>
            <person name="Fawcett J.A."/>
            <person name="Hatakeyama M."/>
            <person name="Paape T."/>
            <person name="Ng C.H."/>
            <person name="Ang C.C."/>
            <person name="Tnah L.H."/>
            <person name="Lee C.T."/>
            <person name="Nishiyama T."/>
            <person name="Sese J."/>
            <person name="O'Brien M.J."/>
            <person name="Copetti D."/>
            <person name="Mohd Noor M.I."/>
            <person name="Ong R.C."/>
            <person name="Putra M."/>
            <person name="Sireger I.Z."/>
            <person name="Indrioko S."/>
            <person name="Kosugi Y."/>
            <person name="Izuno A."/>
            <person name="Isagi Y."/>
            <person name="Lee S.L."/>
            <person name="Shimizu K.K."/>
        </authorList>
    </citation>
    <scope>NUCLEOTIDE SEQUENCE [LARGE SCALE GENOMIC DNA]</scope>
    <source>
        <strain evidence="8">214</strain>
    </source>
</reference>
<evidence type="ECO:0000256" key="6">
    <source>
        <dbReference type="SAM" id="SignalP"/>
    </source>
</evidence>
<dbReference type="AlphaFoldDB" id="A0AAV5MU55"/>
<evidence type="ECO:0000256" key="1">
    <source>
        <dbReference type="ARBA" id="ARBA00004370"/>
    </source>
</evidence>
<dbReference type="EMBL" id="BPVZ01000600">
    <property type="protein sequence ID" value="GKV52072.1"/>
    <property type="molecule type" value="Genomic_DNA"/>
</dbReference>
<accession>A0AAV5MU55</accession>
<dbReference type="Gene3D" id="3.40.50.2300">
    <property type="match status" value="1"/>
</dbReference>
<evidence type="ECO:0000259" key="7">
    <source>
        <dbReference type="Pfam" id="PF01094"/>
    </source>
</evidence>
<feature type="transmembrane region" description="Helical" evidence="5">
    <location>
        <begin position="361"/>
        <end position="381"/>
    </location>
</feature>
<feature type="signal peptide" evidence="6">
    <location>
        <begin position="1"/>
        <end position="31"/>
    </location>
</feature>
<dbReference type="PANTHER" id="PTHR34836">
    <property type="entry name" value="OS06G0188250 PROTEIN"/>
    <property type="match status" value="1"/>
</dbReference>
<evidence type="ECO:0000313" key="9">
    <source>
        <dbReference type="Proteomes" id="UP001054252"/>
    </source>
</evidence>
<dbReference type="InterPro" id="IPR001828">
    <property type="entry name" value="ANF_lig-bd_rcpt"/>
</dbReference>
<evidence type="ECO:0000313" key="8">
    <source>
        <dbReference type="EMBL" id="GKV52072.1"/>
    </source>
</evidence>
<evidence type="ECO:0000256" key="3">
    <source>
        <dbReference type="ARBA" id="ARBA00022989"/>
    </source>
</evidence>